<dbReference type="InterPro" id="IPR058627">
    <property type="entry name" value="MdtA-like_C"/>
</dbReference>
<dbReference type="InterPro" id="IPR006143">
    <property type="entry name" value="RND_pump_MFP"/>
</dbReference>
<comment type="caution">
    <text evidence="7">The sequence shown here is derived from an EMBL/GenBank/DDBJ whole genome shotgun (WGS) entry which is preliminary data.</text>
</comment>
<feature type="domain" description="Multidrug resistance protein MdtA-like alpha-helical hairpin" evidence="3">
    <location>
        <begin position="134"/>
        <end position="203"/>
    </location>
</feature>
<gene>
    <name evidence="7" type="ORF">SACS_0806</name>
</gene>
<organism evidence="7 8">
    <name type="scientific">Parasaccharibacter apium</name>
    <dbReference type="NCBI Taxonomy" id="1510841"/>
    <lineage>
        <taxon>Bacteria</taxon>
        <taxon>Pseudomonadati</taxon>
        <taxon>Pseudomonadota</taxon>
        <taxon>Alphaproteobacteria</taxon>
        <taxon>Acetobacterales</taxon>
        <taxon>Acetobacteraceae</taxon>
        <taxon>Parasaccharibacter</taxon>
    </lineage>
</organism>
<dbReference type="SUPFAM" id="SSF111369">
    <property type="entry name" value="HlyD-like secretion proteins"/>
    <property type="match status" value="1"/>
</dbReference>
<evidence type="ECO:0000259" key="6">
    <source>
        <dbReference type="Pfam" id="PF25967"/>
    </source>
</evidence>
<dbReference type="AlphaFoldDB" id="A0A7U7J0P6"/>
<dbReference type="Gene3D" id="2.40.30.170">
    <property type="match status" value="1"/>
</dbReference>
<evidence type="ECO:0000313" key="7">
    <source>
        <dbReference type="EMBL" id="CDG33544.1"/>
    </source>
</evidence>
<evidence type="ECO:0000259" key="5">
    <source>
        <dbReference type="Pfam" id="PF25944"/>
    </source>
</evidence>
<feature type="domain" description="Multidrug resistance protein MdtA-like barrel-sandwich hybrid" evidence="4">
    <location>
        <begin position="93"/>
        <end position="236"/>
    </location>
</feature>
<evidence type="ECO:0000259" key="4">
    <source>
        <dbReference type="Pfam" id="PF25917"/>
    </source>
</evidence>
<protein>
    <submittedName>
        <fullName evidence="7">RND efflux system, membrane fusion protein CmeA</fullName>
    </submittedName>
</protein>
<dbReference type="Gene3D" id="2.40.420.20">
    <property type="match status" value="1"/>
</dbReference>
<dbReference type="InterPro" id="IPR058624">
    <property type="entry name" value="MdtA-like_HH"/>
</dbReference>
<dbReference type="GO" id="GO:0022857">
    <property type="term" value="F:transmembrane transporter activity"/>
    <property type="evidence" value="ECO:0007669"/>
    <property type="project" value="InterPro"/>
</dbReference>
<dbReference type="FunFam" id="2.40.420.20:FF:000001">
    <property type="entry name" value="Efflux RND transporter periplasmic adaptor subunit"/>
    <property type="match status" value="1"/>
</dbReference>
<dbReference type="Proteomes" id="UP000027590">
    <property type="component" value="Unassembled WGS sequence"/>
</dbReference>
<evidence type="ECO:0000256" key="1">
    <source>
        <dbReference type="ARBA" id="ARBA00004196"/>
    </source>
</evidence>
<evidence type="ECO:0000313" key="8">
    <source>
        <dbReference type="Proteomes" id="UP000027590"/>
    </source>
</evidence>
<dbReference type="InterPro" id="IPR058625">
    <property type="entry name" value="MdtA-like_BSH"/>
</dbReference>
<comment type="similarity">
    <text evidence="2">Belongs to the membrane fusion protein (MFP) (TC 8.A.1) family.</text>
</comment>
<dbReference type="InterPro" id="IPR058626">
    <property type="entry name" value="MdtA-like_b-barrel"/>
</dbReference>
<dbReference type="Gene3D" id="2.40.50.100">
    <property type="match status" value="1"/>
</dbReference>
<reference evidence="7 8" key="2">
    <citation type="journal article" date="2014" name="PLoS ONE">
        <title>Evolution of mitochondria reconstructed from the energy metabolism of living bacteria.</title>
        <authorList>
            <person name="Degli Esposti M."/>
            <person name="Chouaia B."/>
            <person name="Comandatore F."/>
            <person name="Crotti E."/>
            <person name="Sassera D."/>
            <person name="Lievens P.M."/>
            <person name="Daffonchio D."/>
            <person name="Bandi C."/>
        </authorList>
    </citation>
    <scope>NUCLEOTIDE SEQUENCE [LARGE SCALE GENOMIC DNA]</scope>
    <source>
        <strain evidence="8">AM169</strain>
    </source>
</reference>
<evidence type="ECO:0000259" key="3">
    <source>
        <dbReference type="Pfam" id="PF25876"/>
    </source>
</evidence>
<evidence type="ECO:0000256" key="2">
    <source>
        <dbReference type="ARBA" id="ARBA00009477"/>
    </source>
</evidence>
<dbReference type="PANTHER" id="PTHR30158:SF3">
    <property type="entry name" value="MULTIDRUG EFFLUX PUMP SUBUNIT ACRA-RELATED"/>
    <property type="match status" value="1"/>
</dbReference>
<dbReference type="Pfam" id="PF25876">
    <property type="entry name" value="HH_MFP_RND"/>
    <property type="match status" value="1"/>
</dbReference>
<dbReference type="FunFam" id="1.10.287.470:FF:000002">
    <property type="entry name" value="Efflux RND transporter periplasmic adaptor subunit"/>
    <property type="match status" value="1"/>
</dbReference>
<feature type="domain" description="Multidrug resistance protein MdtA-like C-terminal permuted SH3" evidence="6">
    <location>
        <begin position="333"/>
        <end position="395"/>
    </location>
</feature>
<name>A0A7U7J0P6_9PROT</name>
<feature type="domain" description="Multidrug resistance protein MdtA-like beta-barrel" evidence="5">
    <location>
        <begin position="240"/>
        <end position="329"/>
    </location>
</feature>
<dbReference type="PANTHER" id="PTHR30158">
    <property type="entry name" value="ACRA/E-RELATED COMPONENT OF DRUG EFFLUX TRANSPORTER"/>
    <property type="match status" value="1"/>
</dbReference>
<reference evidence="7 8" key="1">
    <citation type="journal article" date="2014" name="Genome Biol. Evol.">
        <title>Acetic acid bacteria genomes reveal functional traits for adaptation to life in insect guts.</title>
        <authorList>
            <person name="Chouaia B."/>
            <person name="Gaiarsa S."/>
            <person name="Crotti E."/>
            <person name="Comandatore F."/>
            <person name="Degli Esposti M."/>
            <person name="Ricci I."/>
            <person name="Alma A."/>
            <person name="Favia G."/>
            <person name="Bandi C."/>
            <person name="Daffonchio D."/>
        </authorList>
    </citation>
    <scope>NUCLEOTIDE SEQUENCE [LARGE SCALE GENOMIC DNA]</scope>
    <source>
        <strain evidence="8">AM169</strain>
    </source>
</reference>
<proteinExistence type="inferred from homology"/>
<dbReference type="Pfam" id="PF25917">
    <property type="entry name" value="BSH_RND"/>
    <property type="match status" value="1"/>
</dbReference>
<sequence length="415" mass="45058">MVQAVFFACSFVAPCPFLREAVTFMLMFRPKLAVRLSQTVIYGSTALLGFGVLAGCQKKTPPAPPPQSVAVMTLHRQSVPLETSLPGRTDAYEQAQIRPQVSGVLVSRTFEEGKDVQAGQPLYQIYIAPFQAAYDQARGRLMEAQASAIRAHAQLKRYKALVGPRAISRQEYDNALATARQADAEVVQAQAAVETAQVNLNYTHVQSPIDGRIGRTLYTAGTLVTANQSNPIAVVTRLDPIYVDVNLAAEDMIRLRRELASGQLERNGSEAAVTLELPDGSTYGQTGQLKLSEVTVDPGTGTLVMRAVMPNPDKLLLPGMFVHAHIKEGSDPNALLLPQVGVQRTPKGEPYVMVVDGQNHVHLRMVGLGQTVGARWMVTRGLKDGERVIVEGLQKVHPEGEVRPHEVSLADLGME</sequence>
<dbReference type="Pfam" id="PF25944">
    <property type="entry name" value="Beta-barrel_RND"/>
    <property type="match status" value="1"/>
</dbReference>
<accession>A0A7U7J0P6</accession>
<dbReference type="EMBL" id="CBLY010000005">
    <property type="protein sequence ID" value="CDG33544.1"/>
    <property type="molecule type" value="Genomic_DNA"/>
</dbReference>
<dbReference type="GO" id="GO:0005886">
    <property type="term" value="C:plasma membrane"/>
    <property type="evidence" value="ECO:0007669"/>
    <property type="project" value="UniProtKB-SubCell"/>
</dbReference>
<comment type="subcellular location">
    <subcellularLocation>
        <location evidence="1">Cell envelope</location>
    </subcellularLocation>
</comment>
<dbReference type="Pfam" id="PF25967">
    <property type="entry name" value="RND-MFP_C"/>
    <property type="match status" value="1"/>
</dbReference>
<dbReference type="Gene3D" id="1.10.287.470">
    <property type="entry name" value="Helix hairpin bin"/>
    <property type="match status" value="1"/>
</dbReference>
<dbReference type="GO" id="GO:0046677">
    <property type="term" value="P:response to antibiotic"/>
    <property type="evidence" value="ECO:0007669"/>
    <property type="project" value="TreeGrafter"/>
</dbReference>
<dbReference type="NCBIfam" id="TIGR01730">
    <property type="entry name" value="RND_mfp"/>
    <property type="match status" value="1"/>
</dbReference>